<name>A0A2Z5ZHC5_9PROT</name>
<dbReference type="Proteomes" id="UP000270034">
    <property type="component" value="Chromosome"/>
</dbReference>
<evidence type="ECO:0000313" key="2">
    <source>
        <dbReference type="Proteomes" id="UP000270034"/>
    </source>
</evidence>
<dbReference type="AlphaFoldDB" id="A0A2Z5ZHC5"/>
<protein>
    <submittedName>
        <fullName evidence="1">Transposase</fullName>
    </submittedName>
</protein>
<gene>
    <name evidence="1" type="ORF">AcetOrient_orf02551</name>
</gene>
<organism evidence="1 2">
    <name type="scientific">Acetobacter orientalis</name>
    <dbReference type="NCBI Taxonomy" id="146474"/>
    <lineage>
        <taxon>Bacteria</taxon>
        <taxon>Pseudomonadati</taxon>
        <taxon>Pseudomonadota</taxon>
        <taxon>Alphaproteobacteria</taxon>
        <taxon>Acetobacterales</taxon>
        <taxon>Acetobacteraceae</taxon>
        <taxon>Acetobacter</taxon>
    </lineage>
</organism>
<sequence>MIHRLTDGGRPVSDVFMLSERQMERIEPFFPLGMECPRE</sequence>
<dbReference type="EMBL" id="AP018515">
    <property type="protein sequence ID" value="BBC80050.1"/>
    <property type="molecule type" value="Genomic_DNA"/>
</dbReference>
<dbReference type="KEGG" id="aot:AcetOri_orf02551"/>
<reference evidence="1 2" key="1">
    <citation type="submission" date="2018-02" db="EMBL/GenBank/DDBJ databases">
        <title>Acetobacter orientalis genome.</title>
        <authorList>
            <person name="Nakashima N."/>
            <person name="Tamura T."/>
        </authorList>
    </citation>
    <scope>NUCLEOTIDE SEQUENCE [LARGE SCALE GENOMIC DNA]</scope>
    <source>
        <strain evidence="1 2">FAN1</strain>
    </source>
</reference>
<proteinExistence type="predicted"/>
<evidence type="ECO:0000313" key="1">
    <source>
        <dbReference type="EMBL" id="BBC80050.1"/>
    </source>
</evidence>
<accession>A0A2Z5ZHC5</accession>